<feature type="domain" description="DUF6546" evidence="1">
    <location>
        <begin position="1"/>
        <end position="53"/>
    </location>
</feature>
<evidence type="ECO:0000313" key="2">
    <source>
        <dbReference type="EMBL" id="POS69128.1"/>
    </source>
</evidence>
<organism evidence="2 3">
    <name type="scientific">Diaporthe helianthi</name>
    <dbReference type="NCBI Taxonomy" id="158607"/>
    <lineage>
        <taxon>Eukaryota</taxon>
        <taxon>Fungi</taxon>
        <taxon>Dikarya</taxon>
        <taxon>Ascomycota</taxon>
        <taxon>Pezizomycotina</taxon>
        <taxon>Sordariomycetes</taxon>
        <taxon>Sordariomycetidae</taxon>
        <taxon>Diaporthales</taxon>
        <taxon>Diaporthaceae</taxon>
        <taxon>Diaporthe</taxon>
    </lineage>
</organism>
<dbReference type="AlphaFoldDB" id="A0A2P5HFW0"/>
<accession>A0A2P5HFW0</accession>
<proteinExistence type="predicted"/>
<protein>
    <recommendedName>
        <fullName evidence="1">DUF6546 domain-containing protein</fullName>
    </recommendedName>
</protein>
<dbReference type="EMBL" id="MAVT02002631">
    <property type="protein sequence ID" value="POS69128.1"/>
    <property type="molecule type" value="Genomic_DNA"/>
</dbReference>
<comment type="caution">
    <text evidence="2">The sequence shown here is derived from an EMBL/GenBank/DDBJ whole genome shotgun (WGS) entry which is preliminary data.</text>
</comment>
<dbReference type="InterPro" id="IPR046676">
    <property type="entry name" value="DUF6546"/>
</dbReference>
<sequence>MELWNCENGYAAILRYETGDTVRSRTCELTWRSSWHSTIGADVIKAWKHAAYQLSHTGGDRYGGPTRGSDVEGVDTILAYAISKSPRLEFVPFPFSQAVQPILADYELKAPGSYTKTPTTSSY</sequence>
<dbReference type="OrthoDB" id="3728558at2759"/>
<dbReference type="InParanoid" id="A0A2P5HFW0"/>
<gene>
    <name evidence="2" type="ORF">DHEL01_v212479</name>
</gene>
<name>A0A2P5HFW0_DIAHE</name>
<evidence type="ECO:0000259" key="1">
    <source>
        <dbReference type="Pfam" id="PF20183"/>
    </source>
</evidence>
<keyword evidence="3" id="KW-1185">Reference proteome</keyword>
<dbReference type="Pfam" id="PF20183">
    <property type="entry name" value="DUF6546"/>
    <property type="match status" value="1"/>
</dbReference>
<reference evidence="2" key="1">
    <citation type="submission" date="2017-09" db="EMBL/GenBank/DDBJ databases">
        <title>Polyketide synthases of a Diaporthe helianthi virulent isolate.</title>
        <authorList>
            <person name="Baroncelli R."/>
        </authorList>
    </citation>
    <scope>NUCLEOTIDE SEQUENCE [LARGE SCALE GENOMIC DNA]</scope>
    <source>
        <strain evidence="2">7/96</strain>
    </source>
</reference>
<evidence type="ECO:0000313" key="3">
    <source>
        <dbReference type="Proteomes" id="UP000094444"/>
    </source>
</evidence>
<dbReference type="Proteomes" id="UP000094444">
    <property type="component" value="Unassembled WGS sequence"/>
</dbReference>